<name>A0ABP7BNV6_9MICO</name>
<dbReference type="PANTHER" id="PTHR44688:SF16">
    <property type="entry name" value="DNA-BINDING TRANSCRIPTIONAL ACTIVATOR DEVR_DOSR"/>
    <property type="match status" value="1"/>
</dbReference>
<dbReference type="Proteomes" id="UP001410795">
    <property type="component" value="Unassembled WGS sequence"/>
</dbReference>
<dbReference type="InterPro" id="IPR000792">
    <property type="entry name" value="Tscrpt_reg_LuxR_C"/>
</dbReference>
<sequence length="199" mass="21747">MHRVAIVGAWPSDENFAPPLQQLVGGSVRLSFRNSGERLHADVLLMNEEEFARYSTDDSERRTPVIVATREPRVCTNMLDRGASAVIALPIDTAELISAIYALIAPGRYLSRRVIAALLAQSDSDRQATHVLSEREVDVLTHLAAGLSDAQIADSLFLSPATVHTHILNLRHKLGARNRTHAVVLAIEHGIIAPFSPHT</sequence>
<dbReference type="InterPro" id="IPR011006">
    <property type="entry name" value="CheY-like_superfamily"/>
</dbReference>
<dbReference type="Pfam" id="PF00196">
    <property type="entry name" value="GerE"/>
    <property type="match status" value="1"/>
</dbReference>
<evidence type="ECO:0000313" key="5">
    <source>
        <dbReference type="EMBL" id="GAA3664312.1"/>
    </source>
</evidence>
<dbReference type="EMBL" id="BAAAYV010000016">
    <property type="protein sequence ID" value="GAA3664312.1"/>
    <property type="molecule type" value="Genomic_DNA"/>
</dbReference>
<comment type="caution">
    <text evidence="5">The sequence shown here is derived from an EMBL/GenBank/DDBJ whole genome shotgun (WGS) entry which is preliminary data.</text>
</comment>
<evidence type="ECO:0000259" key="4">
    <source>
        <dbReference type="PROSITE" id="PS50043"/>
    </source>
</evidence>
<dbReference type="PRINTS" id="PR00038">
    <property type="entry name" value="HTHLUXR"/>
</dbReference>
<dbReference type="InterPro" id="IPR016032">
    <property type="entry name" value="Sig_transdc_resp-reg_C-effctor"/>
</dbReference>
<dbReference type="SUPFAM" id="SSF52172">
    <property type="entry name" value="CheY-like"/>
    <property type="match status" value="1"/>
</dbReference>
<dbReference type="SMART" id="SM00421">
    <property type="entry name" value="HTH_LUXR"/>
    <property type="match status" value="1"/>
</dbReference>
<dbReference type="PANTHER" id="PTHR44688">
    <property type="entry name" value="DNA-BINDING TRANSCRIPTIONAL ACTIVATOR DEVR_DOSR"/>
    <property type="match status" value="1"/>
</dbReference>
<evidence type="ECO:0000256" key="1">
    <source>
        <dbReference type="ARBA" id="ARBA00023015"/>
    </source>
</evidence>
<protein>
    <submittedName>
        <fullName evidence="5">Response regulator transcription factor</fullName>
    </submittedName>
</protein>
<accession>A0ABP7BNV6</accession>
<dbReference type="CDD" id="cd06170">
    <property type="entry name" value="LuxR_C_like"/>
    <property type="match status" value="1"/>
</dbReference>
<evidence type="ECO:0000313" key="6">
    <source>
        <dbReference type="Proteomes" id="UP001410795"/>
    </source>
</evidence>
<dbReference type="Gene3D" id="3.40.50.2300">
    <property type="match status" value="1"/>
</dbReference>
<evidence type="ECO:0000256" key="3">
    <source>
        <dbReference type="ARBA" id="ARBA00023163"/>
    </source>
</evidence>
<dbReference type="PROSITE" id="PS50043">
    <property type="entry name" value="HTH_LUXR_2"/>
    <property type="match status" value="1"/>
</dbReference>
<keyword evidence="6" id="KW-1185">Reference proteome</keyword>
<keyword evidence="1" id="KW-0805">Transcription regulation</keyword>
<reference evidence="6" key="1">
    <citation type="journal article" date="2019" name="Int. J. Syst. Evol. Microbiol.">
        <title>The Global Catalogue of Microorganisms (GCM) 10K type strain sequencing project: providing services to taxonomists for standard genome sequencing and annotation.</title>
        <authorList>
            <consortium name="The Broad Institute Genomics Platform"/>
            <consortium name="The Broad Institute Genome Sequencing Center for Infectious Disease"/>
            <person name="Wu L."/>
            <person name="Ma J."/>
        </authorList>
    </citation>
    <scope>NUCLEOTIDE SEQUENCE [LARGE SCALE GENOMIC DNA]</scope>
    <source>
        <strain evidence="6">JCM 16546</strain>
    </source>
</reference>
<dbReference type="RefSeq" id="WP_221857800.1">
    <property type="nucleotide sequence ID" value="NZ_BAAAYV010000016.1"/>
</dbReference>
<proteinExistence type="predicted"/>
<keyword evidence="3" id="KW-0804">Transcription</keyword>
<keyword evidence="2" id="KW-0238">DNA-binding</keyword>
<feature type="domain" description="HTH luxR-type" evidence="4">
    <location>
        <begin position="125"/>
        <end position="190"/>
    </location>
</feature>
<dbReference type="SUPFAM" id="SSF46894">
    <property type="entry name" value="C-terminal effector domain of the bipartite response regulators"/>
    <property type="match status" value="1"/>
</dbReference>
<organism evidence="5 6">
    <name type="scientific">Microbacterium marinilacus</name>
    <dbReference type="NCBI Taxonomy" id="415209"/>
    <lineage>
        <taxon>Bacteria</taxon>
        <taxon>Bacillati</taxon>
        <taxon>Actinomycetota</taxon>
        <taxon>Actinomycetes</taxon>
        <taxon>Micrococcales</taxon>
        <taxon>Microbacteriaceae</taxon>
        <taxon>Microbacterium</taxon>
    </lineage>
</organism>
<evidence type="ECO:0000256" key="2">
    <source>
        <dbReference type="ARBA" id="ARBA00023125"/>
    </source>
</evidence>
<gene>
    <name evidence="5" type="ORF">GCM10022202_27890</name>
</gene>